<dbReference type="Proteomes" id="UP001055811">
    <property type="component" value="Linkage Group LG02"/>
</dbReference>
<gene>
    <name evidence="1" type="ORF">L2E82_09864</name>
</gene>
<protein>
    <submittedName>
        <fullName evidence="1">Uncharacterized protein</fullName>
    </submittedName>
</protein>
<accession>A0ACB9G8V8</accession>
<evidence type="ECO:0000313" key="1">
    <source>
        <dbReference type="EMBL" id="KAI3780024.1"/>
    </source>
</evidence>
<proteinExistence type="predicted"/>
<dbReference type="EMBL" id="CM042010">
    <property type="protein sequence ID" value="KAI3780024.1"/>
    <property type="molecule type" value="Genomic_DNA"/>
</dbReference>
<evidence type="ECO:0000313" key="2">
    <source>
        <dbReference type="Proteomes" id="UP001055811"/>
    </source>
</evidence>
<reference evidence="2" key="1">
    <citation type="journal article" date="2022" name="Mol. Ecol. Resour.">
        <title>The genomes of chicory, endive, great burdock and yacon provide insights into Asteraceae palaeo-polyploidization history and plant inulin production.</title>
        <authorList>
            <person name="Fan W."/>
            <person name="Wang S."/>
            <person name="Wang H."/>
            <person name="Wang A."/>
            <person name="Jiang F."/>
            <person name="Liu H."/>
            <person name="Zhao H."/>
            <person name="Xu D."/>
            <person name="Zhang Y."/>
        </authorList>
    </citation>
    <scope>NUCLEOTIDE SEQUENCE [LARGE SCALE GENOMIC DNA]</scope>
    <source>
        <strain evidence="2">cv. Punajuju</strain>
    </source>
</reference>
<sequence>MLPPMIDSVKLEMLARFEERFAAKEEAMMARCQAMMRKEISGFVVAARQQTFAEMKSVVASRQIELDARLGQKRQNQESRQMEDPYHRDGKLEVRFCVLCNQFGHVRASCPRFPGDAGQNLSFVVPKCGGVHHVKMEDPKLEDGA</sequence>
<reference evidence="1 2" key="2">
    <citation type="journal article" date="2022" name="Mol. Ecol. Resour.">
        <title>The genomes of chicory, endive, great burdock and yacon provide insights into Asteraceae paleo-polyploidization history and plant inulin production.</title>
        <authorList>
            <person name="Fan W."/>
            <person name="Wang S."/>
            <person name="Wang H."/>
            <person name="Wang A."/>
            <person name="Jiang F."/>
            <person name="Liu H."/>
            <person name="Zhao H."/>
            <person name="Xu D."/>
            <person name="Zhang Y."/>
        </authorList>
    </citation>
    <scope>NUCLEOTIDE SEQUENCE [LARGE SCALE GENOMIC DNA]</scope>
    <source>
        <strain evidence="2">cv. Punajuju</strain>
        <tissue evidence="1">Leaves</tissue>
    </source>
</reference>
<keyword evidence="2" id="KW-1185">Reference proteome</keyword>
<comment type="caution">
    <text evidence="1">The sequence shown here is derived from an EMBL/GenBank/DDBJ whole genome shotgun (WGS) entry which is preliminary data.</text>
</comment>
<organism evidence="1 2">
    <name type="scientific">Cichorium intybus</name>
    <name type="common">Chicory</name>
    <dbReference type="NCBI Taxonomy" id="13427"/>
    <lineage>
        <taxon>Eukaryota</taxon>
        <taxon>Viridiplantae</taxon>
        <taxon>Streptophyta</taxon>
        <taxon>Embryophyta</taxon>
        <taxon>Tracheophyta</taxon>
        <taxon>Spermatophyta</taxon>
        <taxon>Magnoliopsida</taxon>
        <taxon>eudicotyledons</taxon>
        <taxon>Gunneridae</taxon>
        <taxon>Pentapetalae</taxon>
        <taxon>asterids</taxon>
        <taxon>campanulids</taxon>
        <taxon>Asterales</taxon>
        <taxon>Asteraceae</taxon>
        <taxon>Cichorioideae</taxon>
        <taxon>Cichorieae</taxon>
        <taxon>Cichoriinae</taxon>
        <taxon>Cichorium</taxon>
    </lineage>
</organism>
<name>A0ACB9G8V8_CICIN</name>